<organism evidence="1 2">
    <name type="scientific">Mycobacterium phage ThetaBob</name>
    <dbReference type="NCBI Taxonomy" id="2588513"/>
    <lineage>
        <taxon>Viruses</taxon>
        <taxon>Duplodnaviria</taxon>
        <taxon>Heunggongvirae</taxon>
        <taxon>Uroviricota</taxon>
        <taxon>Caudoviricetes</taxon>
        <taxon>Gracegardnervirinae</taxon>
        <taxon>Thetabobvirus</taxon>
        <taxon>Thetabobvirus thetabob</taxon>
        <taxon>Mycobacterium virus ThetaBob</taxon>
    </lineage>
</organism>
<dbReference type="Proteomes" id="UP000317774">
    <property type="component" value="Segment"/>
</dbReference>
<gene>
    <name evidence="1" type="primary">88</name>
    <name evidence="1" type="ORF">SEA_THETABOB_88</name>
</gene>
<dbReference type="EMBL" id="MK977709">
    <property type="protein sequence ID" value="QDF19975.1"/>
    <property type="molecule type" value="Genomic_DNA"/>
</dbReference>
<dbReference type="GeneID" id="55619333"/>
<dbReference type="KEGG" id="vg:55619333"/>
<protein>
    <submittedName>
        <fullName evidence="1">Uncharacterized protein</fullName>
    </submittedName>
</protein>
<sequence>MAHERKTMSDDGFALYHWAPKSRRGQINRYGLRPGSLSSDRLWKPPYICLADGPLFAWQLIGRYRPMIHEWDLWWTTSSAAAPMEMIPCDDGRPREYRVYHRIYKRDLWFVGTRFNEHHEEGQP</sequence>
<keyword evidence="2" id="KW-1185">Reference proteome</keyword>
<accession>A0A4Y6EPC2</accession>
<reference evidence="1 2" key="1">
    <citation type="submission" date="2019-05" db="EMBL/GenBank/DDBJ databases">
        <authorList>
            <person name="Plymale R.C."/>
            <person name="Garlena R.A."/>
            <person name="Russell D.A."/>
            <person name="Pope W.H."/>
            <person name="Jacobs-Sera D."/>
            <person name="Hatfull G.F."/>
        </authorList>
    </citation>
    <scope>NUCLEOTIDE SEQUENCE [LARGE SCALE GENOMIC DNA]</scope>
</reference>
<evidence type="ECO:0000313" key="2">
    <source>
        <dbReference type="Proteomes" id="UP000317774"/>
    </source>
</evidence>
<proteinExistence type="predicted"/>
<evidence type="ECO:0000313" key="1">
    <source>
        <dbReference type="EMBL" id="QDF19975.1"/>
    </source>
</evidence>
<dbReference type="RefSeq" id="YP_009848907.1">
    <property type="nucleotide sequence ID" value="NC_048788.1"/>
</dbReference>
<name>A0A4Y6EPC2_9CAUD</name>